<feature type="coiled-coil region" evidence="1">
    <location>
        <begin position="40"/>
        <end position="67"/>
    </location>
</feature>
<keyword evidence="1" id="KW-0175">Coiled coil</keyword>
<dbReference type="Proteomes" id="UP000001611">
    <property type="component" value="Chromosome 4"/>
</dbReference>
<dbReference type="KEGG" id="vda:VDAG_05817"/>
<dbReference type="EMBL" id="DS572705">
    <property type="protein sequence ID" value="EGY14653.1"/>
    <property type="molecule type" value="Genomic_DNA"/>
</dbReference>
<proteinExistence type="predicted"/>
<keyword evidence="3" id="KW-1185">Reference proteome</keyword>
<dbReference type="OMA" id="QFALCAN"/>
<dbReference type="GeneID" id="20707280"/>
<accession>G2X6N5</accession>
<dbReference type="OrthoDB" id="5413892at2759"/>
<gene>
    <name evidence="2" type="ORF">VDAG_05817</name>
</gene>
<reference evidence="2 3" key="1">
    <citation type="submission" date="2008-03" db="EMBL/GenBank/DDBJ databases">
        <title>The Genome Sequence of Verticillium dahliae VdLs.17.</title>
        <authorList>
            <consortium name="The Broad Institute Genome Sequencing Platform"/>
            <person name="Ma L.-J.J."/>
            <person name="Klosterman S.J."/>
            <person name="Subbarao K."/>
            <person name="Dobinson K."/>
            <person name="Veronese P."/>
            <person name="Kang S."/>
            <person name="Gold S.E."/>
            <person name="Young S."/>
            <person name="Jaffe D."/>
            <person name="Gnerre S."/>
            <person name="Berlin A."/>
            <person name="Heiman D."/>
            <person name="Hepburn T."/>
            <person name="Sykes S."/>
            <person name="Alvarado L."/>
            <person name="Kodira C.D."/>
            <person name="Lander E."/>
            <person name="Galagan J."/>
            <person name="Nusbaum C."/>
            <person name="Birren B."/>
        </authorList>
    </citation>
    <scope>NUCLEOTIDE SEQUENCE [LARGE SCALE GENOMIC DNA]</scope>
    <source>
        <strain evidence="3">VdLs.17 / ATCC MYA-4575 / FGSC 10137</strain>
    </source>
</reference>
<evidence type="ECO:0000256" key="1">
    <source>
        <dbReference type="SAM" id="Coils"/>
    </source>
</evidence>
<sequence>MAGQPDFRQVAGAFTTLAEQSALLPNLPALDGGAQILAAMEGLQQGQARLERRFERFEHRFDALEVRLRAGDANALARSLNSTVKEAGQMLKPLRSLRTGEVIEGFPETLAEINRMNSQPLNAILEELDQRLGGTLMERKRQLKLLCGVVTQLV</sequence>
<dbReference type="AlphaFoldDB" id="G2X6N5"/>
<dbReference type="eggNOG" id="ENOG502RW6H">
    <property type="taxonomic scope" value="Eukaryota"/>
</dbReference>
<name>G2X6N5_VERDV</name>
<evidence type="ECO:0000313" key="3">
    <source>
        <dbReference type="Proteomes" id="UP000001611"/>
    </source>
</evidence>
<dbReference type="STRING" id="498257.G2X6N5"/>
<protein>
    <submittedName>
        <fullName evidence="2">Uncharacterized protein</fullName>
    </submittedName>
</protein>
<dbReference type="HOGENOM" id="CLU_097230_3_0_1"/>
<organism evidence="2 3">
    <name type="scientific">Verticillium dahliae (strain VdLs.17 / ATCC MYA-4575 / FGSC 10137)</name>
    <name type="common">Verticillium wilt</name>
    <dbReference type="NCBI Taxonomy" id="498257"/>
    <lineage>
        <taxon>Eukaryota</taxon>
        <taxon>Fungi</taxon>
        <taxon>Dikarya</taxon>
        <taxon>Ascomycota</taxon>
        <taxon>Pezizomycotina</taxon>
        <taxon>Sordariomycetes</taxon>
        <taxon>Hypocreomycetidae</taxon>
        <taxon>Glomerellales</taxon>
        <taxon>Plectosphaerellaceae</taxon>
        <taxon>Verticillium</taxon>
    </lineage>
</organism>
<dbReference type="RefSeq" id="XP_009653509.1">
    <property type="nucleotide sequence ID" value="XM_009655214.1"/>
</dbReference>
<dbReference type="InParanoid" id="G2X6N5"/>
<evidence type="ECO:0000313" key="2">
    <source>
        <dbReference type="EMBL" id="EGY14653.1"/>
    </source>
</evidence>